<dbReference type="SMART" id="SM00267">
    <property type="entry name" value="GGDEF"/>
    <property type="match status" value="1"/>
</dbReference>
<evidence type="ECO:0000313" key="3">
    <source>
        <dbReference type="EMBL" id="MDI6100837.1"/>
    </source>
</evidence>
<organism evidence="3 4">
    <name type="scientific">Actinoplanes sandaracinus</name>
    <dbReference type="NCBI Taxonomy" id="3045177"/>
    <lineage>
        <taxon>Bacteria</taxon>
        <taxon>Bacillati</taxon>
        <taxon>Actinomycetota</taxon>
        <taxon>Actinomycetes</taxon>
        <taxon>Micromonosporales</taxon>
        <taxon>Micromonosporaceae</taxon>
        <taxon>Actinoplanes</taxon>
    </lineage>
</organism>
<gene>
    <name evidence="3" type="ORF">QLQ12_19685</name>
</gene>
<evidence type="ECO:0000256" key="1">
    <source>
        <dbReference type="SAM" id="Phobius"/>
    </source>
</evidence>
<dbReference type="Pfam" id="PF00990">
    <property type="entry name" value="GGDEF"/>
    <property type="match status" value="1"/>
</dbReference>
<keyword evidence="1" id="KW-0812">Transmembrane</keyword>
<dbReference type="CDD" id="cd01949">
    <property type="entry name" value="GGDEF"/>
    <property type="match status" value="1"/>
</dbReference>
<feature type="transmembrane region" description="Helical" evidence="1">
    <location>
        <begin position="91"/>
        <end position="110"/>
    </location>
</feature>
<name>A0ABT6WM77_9ACTN</name>
<keyword evidence="1" id="KW-1133">Transmembrane helix</keyword>
<keyword evidence="4" id="KW-1185">Reference proteome</keyword>
<dbReference type="PROSITE" id="PS50887">
    <property type="entry name" value="GGDEF"/>
    <property type="match status" value="1"/>
</dbReference>
<dbReference type="InterPro" id="IPR052163">
    <property type="entry name" value="DGC-Regulatory_Protein"/>
</dbReference>
<feature type="transmembrane region" description="Helical" evidence="1">
    <location>
        <begin position="160"/>
        <end position="181"/>
    </location>
</feature>
<proteinExistence type="predicted"/>
<evidence type="ECO:0000259" key="2">
    <source>
        <dbReference type="PROSITE" id="PS50887"/>
    </source>
</evidence>
<dbReference type="InterPro" id="IPR043128">
    <property type="entry name" value="Rev_trsase/Diguanyl_cyclase"/>
</dbReference>
<dbReference type="NCBIfam" id="TIGR00254">
    <property type="entry name" value="GGDEF"/>
    <property type="match status" value="1"/>
</dbReference>
<dbReference type="PANTHER" id="PTHR46663">
    <property type="entry name" value="DIGUANYLATE CYCLASE DGCT-RELATED"/>
    <property type="match status" value="1"/>
</dbReference>
<dbReference type="InterPro" id="IPR029787">
    <property type="entry name" value="Nucleotide_cyclase"/>
</dbReference>
<dbReference type="EMBL" id="JASCTH010000012">
    <property type="protein sequence ID" value="MDI6100837.1"/>
    <property type="molecule type" value="Genomic_DNA"/>
</dbReference>
<sequence length="355" mass="37330">MRKVTGSRAVPSIDDSLRSRRRAVEAAGLVSRTFGLLCTVVYMSGLTDFAPKTLSADMTMACWLGLGLMAGANLLAVCAWRRPDSRWYPPFSALQVLFDTVTIVAFVIVSERDFSQTTWPLLGLSISIAAIRHQLLGALLAMVATSAAFILLLPRSPDIAFVLGVNAMTAIIAGAQSTAFARQLTTLQETRRALQHQATHDPLTGLPNRAQLAAYADECAGRPLAVLLLDLNGFKQVNDTYGHAAGDLLLHEMGVRLTAALDAEGLVSEGLAGRLGGDEFLVLLPGAGAAAVTAACDRIREAVRRPAGLGDGIEVTVGVSIGVALRPAGDAAGLDALTAEADAAMYREKHGRMAA</sequence>
<feature type="transmembrane region" description="Helical" evidence="1">
    <location>
        <begin position="26"/>
        <end position="46"/>
    </location>
</feature>
<dbReference type="Proteomes" id="UP001241758">
    <property type="component" value="Unassembled WGS sequence"/>
</dbReference>
<dbReference type="Gene3D" id="3.30.70.270">
    <property type="match status" value="1"/>
</dbReference>
<dbReference type="RefSeq" id="WP_282761668.1">
    <property type="nucleotide sequence ID" value="NZ_JASCTH010000012.1"/>
</dbReference>
<accession>A0ABT6WM77</accession>
<dbReference type="PANTHER" id="PTHR46663:SF2">
    <property type="entry name" value="GGDEF DOMAIN-CONTAINING PROTEIN"/>
    <property type="match status" value="1"/>
</dbReference>
<protein>
    <submittedName>
        <fullName evidence="3">GGDEF domain-containing protein</fullName>
    </submittedName>
</protein>
<dbReference type="SUPFAM" id="SSF55073">
    <property type="entry name" value="Nucleotide cyclase"/>
    <property type="match status" value="1"/>
</dbReference>
<feature type="transmembrane region" description="Helical" evidence="1">
    <location>
        <begin position="58"/>
        <end position="79"/>
    </location>
</feature>
<keyword evidence="1" id="KW-0472">Membrane</keyword>
<evidence type="ECO:0000313" key="4">
    <source>
        <dbReference type="Proteomes" id="UP001241758"/>
    </source>
</evidence>
<comment type="caution">
    <text evidence="3">The sequence shown here is derived from an EMBL/GenBank/DDBJ whole genome shotgun (WGS) entry which is preliminary data.</text>
</comment>
<feature type="domain" description="GGDEF" evidence="2">
    <location>
        <begin position="222"/>
        <end position="355"/>
    </location>
</feature>
<feature type="transmembrane region" description="Helical" evidence="1">
    <location>
        <begin position="130"/>
        <end position="153"/>
    </location>
</feature>
<reference evidence="3 4" key="1">
    <citation type="submission" date="2023-05" db="EMBL/GenBank/DDBJ databases">
        <title>Actinoplanes sp. NEAU-A12 genome sequencing.</title>
        <authorList>
            <person name="Wang Z.-S."/>
        </authorList>
    </citation>
    <scope>NUCLEOTIDE SEQUENCE [LARGE SCALE GENOMIC DNA]</scope>
    <source>
        <strain evidence="3 4">NEAU-A12</strain>
    </source>
</reference>
<dbReference type="InterPro" id="IPR000160">
    <property type="entry name" value="GGDEF_dom"/>
</dbReference>